<evidence type="ECO:0000313" key="1">
    <source>
        <dbReference type="EMBL" id="KFP04324.1"/>
    </source>
</evidence>
<dbReference type="EMBL" id="KL218313">
    <property type="protein sequence ID" value="KFP04324.1"/>
    <property type="molecule type" value="Genomic_DNA"/>
</dbReference>
<dbReference type="Proteomes" id="UP000054308">
    <property type="component" value="Unassembled WGS sequence"/>
</dbReference>
<sequence length="89" mass="9786">EEPTAQQLLGDITSEHCPQMSSFPSGLPGLNPPFPSTGYFPYHRTEGELCTDPAGEPDRFFTETEDLENEEGGQGKEIGFWGLYSSCLI</sequence>
<keyword evidence="2" id="KW-1185">Reference proteome</keyword>
<reference evidence="1 2" key="1">
    <citation type="submission" date="2014-04" db="EMBL/GenBank/DDBJ databases">
        <title>Genome evolution of avian class.</title>
        <authorList>
            <person name="Zhang G."/>
            <person name="Li C."/>
        </authorList>
    </citation>
    <scope>NUCLEOTIDE SEQUENCE [LARGE SCALE GENOMIC DNA]</scope>
    <source>
        <strain evidence="1">BGI_N300</strain>
    </source>
</reference>
<protein>
    <submittedName>
        <fullName evidence="1">Uncharacterized protein</fullName>
    </submittedName>
</protein>
<accession>A0A091I6W1</accession>
<dbReference type="AlphaFoldDB" id="A0A091I6W1"/>
<organism evidence="1 2">
    <name type="scientific">Calypte anna</name>
    <name type="common">Anna's hummingbird</name>
    <name type="synonym">Archilochus anna</name>
    <dbReference type="NCBI Taxonomy" id="9244"/>
    <lineage>
        <taxon>Eukaryota</taxon>
        <taxon>Metazoa</taxon>
        <taxon>Chordata</taxon>
        <taxon>Craniata</taxon>
        <taxon>Vertebrata</taxon>
        <taxon>Euteleostomi</taxon>
        <taxon>Archelosauria</taxon>
        <taxon>Archosauria</taxon>
        <taxon>Dinosauria</taxon>
        <taxon>Saurischia</taxon>
        <taxon>Theropoda</taxon>
        <taxon>Coelurosauria</taxon>
        <taxon>Aves</taxon>
        <taxon>Neognathae</taxon>
        <taxon>Neoaves</taxon>
        <taxon>Strisores</taxon>
        <taxon>Apodiformes</taxon>
        <taxon>Trochilidae</taxon>
        <taxon>Calypte</taxon>
    </lineage>
</organism>
<feature type="non-terminal residue" evidence="1">
    <location>
        <position position="89"/>
    </location>
</feature>
<proteinExistence type="predicted"/>
<feature type="non-terminal residue" evidence="1">
    <location>
        <position position="1"/>
    </location>
</feature>
<evidence type="ECO:0000313" key="2">
    <source>
        <dbReference type="Proteomes" id="UP000054308"/>
    </source>
</evidence>
<name>A0A091I6W1_CALAN</name>
<gene>
    <name evidence="1" type="ORF">N300_08555</name>
</gene>